<feature type="compositionally biased region" description="Basic residues" evidence="1">
    <location>
        <begin position="206"/>
        <end position="217"/>
    </location>
</feature>
<reference evidence="2" key="1">
    <citation type="submission" date="2020-02" db="EMBL/GenBank/DDBJ databases">
        <authorList>
            <person name="Meier V. D."/>
        </authorList>
    </citation>
    <scope>NUCLEOTIDE SEQUENCE</scope>
    <source>
        <strain evidence="2">AVDCRST_MAG36</strain>
    </source>
</reference>
<evidence type="ECO:0000256" key="1">
    <source>
        <dbReference type="SAM" id="MobiDB-lite"/>
    </source>
</evidence>
<feature type="compositionally biased region" description="Low complexity" evidence="1">
    <location>
        <begin position="47"/>
        <end position="57"/>
    </location>
</feature>
<feature type="compositionally biased region" description="Basic and acidic residues" evidence="1">
    <location>
        <begin position="181"/>
        <end position="193"/>
    </location>
</feature>
<sequence>EHDGRCGDRRRLPVGRAAGHRQAARAARRHLLRRRRRGGGLHRPVDGVLPAGGRPVAPGGGARGGDRGLRRVGPQRRLVLGAVPDGRRAARQAARRGPVGGTRAAGRDAGQRRRGRPRPGSGGHRRRLGEGRDRHGRPDRGPAGARPFRGRAGTGVGTRRAAAPAPRRPRDTGAGRRPRCTRLDVHPGLRDRPPAQARPRPGPGRRAARGVHPRGHPGARGLSRAGAHRARHRAGRRRRPRHRGVHAGVAGPEAHGRARLLPRRRHRAVERPAVGGDRARGPAHLLRAPAPRRLRAAHRRRSARLRRTGRAVPLRLGRPPRARPRRVGLGRPARHPARPVPGAARRRLHPRLGRPARCPARLVRVGRAGPLDGAGVGRRVRRRRGHHDQPGRPDAARPRARARHRPGLAPLGAAPVTALGARAAALARDQRRAPGDDLGGRRGAADRPREPGRRAHGTPDRAL</sequence>
<dbReference type="AlphaFoldDB" id="A0A6J4M3H9"/>
<accession>A0A6J4M3H9</accession>
<feature type="region of interest" description="Disordered" evidence="1">
    <location>
        <begin position="315"/>
        <end position="350"/>
    </location>
</feature>
<feature type="non-terminal residue" evidence="2">
    <location>
        <position position="463"/>
    </location>
</feature>
<feature type="region of interest" description="Disordered" evidence="1">
    <location>
        <begin position="1"/>
        <end position="261"/>
    </location>
</feature>
<feature type="compositionally biased region" description="Basic and acidic residues" evidence="1">
    <location>
        <begin position="428"/>
        <end position="463"/>
    </location>
</feature>
<feature type="compositionally biased region" description="Basic residues" evidence="1">
    <location>
        <begin position="226"/>
        <end position="245"/>
    </location>
</feature>
<feature type="compositionally biased region" description="Low complexity" evidence="1">
    <location>
        <begin position="141"/>
        <end position="165"/>
    </location>
</feature>
<feature type="compositionally biased region" description="Basic residues" evidence="1">
    <location>
        <begin position="18"/>
        <end position="40"/>
    </location>
</feature>
<feature type="region of interest" description="Disordered" evidence="1">
    <location>
        <begin position="368"/>
        <end position="463"/>
    </location>
</feature>
<feature type="compositionally biased region" description="Basic residues" evidence="1">
    <location>
        <begin position="112"/>
        <end position="127"/>
    </location>
</feature>
<feature type="compositionally biased region" description="Low complexity" evidence="1">
    <location>
        <begin position="95"/>
        <end position="104"/>
    </location>
</feature>
<feature type="compositionally biased region" description="Basic and acidic residues" evidence="1">
    <location>
        <begin position="387"/>
        <end position="397"/>
    </location>
</feature>
<proteinExistence type="predicted"/>
<protein>
    <submittedName>
        <fullName evidence="2">Glycine/D-amino acid oxidases (Deaminating)</fullName>
    </submittedName>
</protein>
<dbReference type="EMBL" id="CADCUH010000123">
    <property type="protein sequence ID" value="CAA9348855.1"/>
    <property type="molecule type" value="Genomic_DNA"/>
</dbReference>
<organism evidence="2">
    <name type="scientific">uncultured Nocardioidaceae bacterium</name>
    <dbReference type="NCBI Taxonomy" id="253824"/>
    <lineage>
        <taxon>Bacteria</taxon>
        <taxon>Bacillati</taxon>
        <taxon>Actinomycetota</taxon>
        <taxon>Actinomycetes</taxon>
        <taxon>Propionibacteriales</taxon>
        <taxon>Nocardioidaceae</taxon>
        <taxon>environmental samples</taxon>
    </lineage>
</organism>
<feature type="compositionally biased region" description="Low complexity" evidence="1">
    <location>
        <begin position="407"/>
        <end position="427"/>
    </location>
</feature>
<feature type="compositionally biased region" description="Basic and acidic residues" evidence="1">
    <location>
        <begin position="1"/>
        <end position="11"/>
    </location>
</feature>
<gene>
    <name evidence="2" type="ORF">AVDCRST_MAG36-1824</name>
</gene>
<feature type="compositionally biased region" description="Basic and acidic residues" evidence="1">
    <location>
        <begin position="128"/>
        <end position="140"/>
    </location>
</feature>
<feature type="compositionally biased region" description="Basic residues" evidence="1">
    <location>
        <begin position="318"/>
        <end position="337"/>
    </location>
</feature>
<evidence type="ECO:0000313" key="2">
    <source>
        <dbReference type="EMBL" id="CAA9348855.1"/>
    </source>
</evidence>
<name>A0A6J4M3H9_9ACTN</name>
<feature type="non-terminal residue" evidence="2">
    <location>
        <position position="1"/>
    </location>
</feature>